<protein>
    <recommendedName>
        <fullName evidence="3">Nucleotidyltransferase family protein</fullName>
    </recommendedName>
</protein>
<accession>B0CA05</accession>
<sequence length="390" mass="46554">MIYIKLKKRSSTEFSNEQKLLLSCLQLKSQTRYFKINAILDHHSIDWHHFLRLTKFHKVIPPVYQCLKQHTHKNIPDYLLASLRKYSCEITLKNTLHVEELKQLLNLFETHDIDVIPFKGPTLAQIAYGGTHARQFCDLDFLVSRKDFKRCVNLLISLNYRSPYVNQGWNYSILYKIIKNFHYDFIAHEISFGKRKQDCNVFIDLHQNISKYCPESFEIFSDRLLKIKLQQQYYQSLKTEDLLNVLCIHNSQDGWKKFQAIYDVANLVDNNPTLNWPDVLKLSQELRCRRRLLLGLALCKSYFDIDLSDSIENMILTDQIISDLIGQIDLSLKNSPVSRRTFSMKIRFQFMKMQMLESFYYKQKVLFDFVWYYLFDNFYRAKVMTMPFSK</sequence>
<evidence type="ECO:0000313" key="2">
    <source>
        <dbReference type="Proteomes" id="UP000000268"/>
    </source>
</evidence>
<evidence type="ECO:0000313" key="1">
    <source>
        <dbReference type="EMBL" id="ABW25445.1"/>
    </source>
</evidence>
<dbReference type="InterPro" id="IPR039498">
    <property type="entry name" value="NTP_transf_5"/>
</dbReference>
<dbReference type="eggNOG" id="COG1216">
    <property type="taxonomic scope" value="Bacteria"/>
</dbReference>
<dbReference type="OrthoDB" id="5366220at2"/>
<evidence type="ECO:0008006" key="3">
    <source>
        <dbReference type="Google" id="ProtNLM"/>
    </source>
</evidence>
<dbReference type="STRING" id="329726.AM1_0388"/>
<dbReference type="Proteomes" id="UP000000268">
    <property type="component" value="Chromosome"/>
</dbReference>
<dbReference type="EMBL" id="CP000828">
    <property type="protein sequence ID" value="ABW25445.1"/>
    <property type="molecule type" value="Genomic_DNA"/>
</dbReference>
<dbReference type="Pfam" id="PF14907">
    <property type="entry name" value="NTP_transf_5"/>
    <property type="match status" value="1"/>
</dbReference>
<proteinExistence type="predicted"/>
<reference evidence="1 2" key="1">
    <citation type="journal article" date="2008" name="Proc. Natl. Acad. Sci. U.S.A.">
        <title>Niche adaptation and genome expansion in the chlorophyll d-producing cyanobacterium Acaryochloris marina.</title>
        <authorList>
            <person name="Swingley W.D."/>
            <person name="Chen M."/>
            <person name="Cheung P.C."/>
            <person name="Conrad A.L."/>
            <person name="Dejesa L.C."/>
            <person name="Hao J."/>
            <person name="Honchak B.M."/>
            <person name="Karbach L.E."/>
            <person name="Kurdoglu A."/>
            <person name="Lahiri S."/>
            <person name="Mastrian S.D."/>
            <person name="Miyashita H."/>
            <person name="Page L."/>
            <person name="Ramakrishna P."/>
            <person name="Satoh S."/>
            <person name="Sattley W.M."/>
            <person name="Shimada Y."/>
            <person name="Taylor H.L."/>
            <person name="Tomo T."/>
            <person name="Tsuchiya T."/>
            <person name="Wang Z.T."/>
            <person name="Raymond J."/>
            <person name="Mimuro M."/>
            <person name="Blankenship R.E."/>
            <person name="Touchman J.W."/>
        </authorList>
    </citation>
    <scope>NUCLEOTIDE SEQUENCE [LARGE SCALE GENOMIC DNA]</scope>
    <source>
        <strain evidence="2">MBIC 11017</strain>
    </source>
</reference>
<dbReference type="KEGG" id="amr:AM1_0388"/>
<dbReference type="RefSeq" id="WP_012161055.1">
    <property type="nucleotide sequence ID" value="NC_009925.1"/>
</dbReference>
<organism evidence="1 2">
    <name type="scientific">Acaryochloris marina (strain MBIC 11017)</name>
    <dbReference type="NCBI Taxonomy" id="329726"/>
    <lineage>
        <taxon>Bacteria</taxon>
        <taxon>Bacillati</taxon>
        <taxon>Cyanobacteriota</taxon>
        <taxon>Cyanophyceae</taxon>
        <taxon>Acaryochloridales</taxon>
        <taxon>Acaryochloridaceae</taxon>
        <taxon>Acaryochloris</taxon>
    </lineage>
</organism>
<dbReference type="AlphaFoldDB" id="B0CA05"/>
<keyword evidence="2" id="KW-1185">Reference proteome</keyword>
<dbReference type="HOGENOM" id="CLU_036186_0_0_3"/>
<gene>
    <name evidence="1" type="ordered locus">AM1_0388</name>
</gene>
<name>B0CA05_ACAM1</name>